<evidence type="ECO:0000313" key="2">
    <source>
        <dbReference type="Proteomes" id="UP000580839"/>
    </source>
</evidence>
<organism evidence="1 2">
    <name type="scientific">Eiseniibacteriota bacterium</name>
    <dbReference type="NCBI Taxonomy" id="2212470"/>
    <lineage>
        <taxon>Bacteria</taxon>
        <taxon>Candidatus Eiseniibacteriota</taxon>
    </lineage>
</organism>
<protein>
    <submittedName>
        <fullName evidence="1">Glycosyltransferase</fullName>
    </submittedName>
</protein>
<comment type="caution">
    <text evidence="1">The sequence shown here is derived from an EMBL/GenBank/DDBJ whole genome shotgun (WGS) entry which is preliminary data.</text>
</comment>
<sequence>PGEEDFGMLPVEALAAGCPVIALGVGGALETVGRGASDEALARVRAGGVARVPGGILFGTASVAGMRAAIEAFERERFDPFELRALAEPFAPERFDREFDAVLAHGLEAWNKRPARGGVR</sequence>
<evidence type="ECO:0000313" key="1">
    <source>
        <dbReference type="EMBL" id="NOT34293.1"/>
    </source>
</evidence>
<dbReference type="AlphaFoldDB" id="A0A849SKR0"/>
<dbReference type="EMBL" id="JABFRW010000107">
    <property type="protein sequence ID" value="NOT34293.1"/>
    <property type="molecule type" value="Genomic_DNA"/>
</dbReference>
<accession>A0A849SKR0</accession>
<gene>
    <name evidence="1" type="ORF">HOP12_09010</name>
</gene>
<dbReference type="Proteomes" id="UP000580839">
    <property type="component" value="Unassembled WGS sequence"/>
</dbReference>
<dbReference type="Gene3D" id="3.40.50.2000">
    <property type="entry name" value="Glycogen Phosphorylase B"/>
    <property type="match status" value="1"/>
</dbReference>
<reference evidence="1 2" key="1">
    <citation type="submission" date="2020-04" db="EMBL/GenBank/DDBJ databases">
        <title>Metagenomic profiling of ammonia- and methane-oxidizing microorganisms in a Dutch drinking water treatment plant.</title>
        <authorList>
            <person name="Poghosyan L."/>
            <person name="Leucker S."/>
        </authorList>
    </citation>
    <scope>NUCLEOTIDE SEQUENCE [LARGE SCALE GENOMIC DNA]</scope>
    <source>
        <strain evidence="1">S-RSF-IL-03</strain>
    </source>
</reference>
<dbReference type="GO" id="GO:0016740">
    <property type="term" value="F:transferase activity"/>
    <property type="evidence" value="ECO:0007669"/>
    <property type="project" value="UniProtKB-KW"/>
</dbReference>
<keyword evidence="1" id="KW-0808">Transferase</keyword>
<name>A0A849SKR0_UNCEI</name>
<dbReference type="SUPFAM" id="SSF53756">
    <property type="entry name" value="UDP-Glycosyltransferase/glycogen phosphorylase"/>
    <property type="match status" value="1"/>
</dbReference>
<feature type="non-terminal residue" evidence="1">
    <location>
        <position position="1"/>
    </location>
</feature>
<proteinExistence type="predicted"/>